<comment type="caution">
    <text evidence="1">The sequence shown here is derived from an EMBL/GenBank/DDBJ whole genome shotgun (WGS) entry which is preliminary data.</text>
</comment>
<dbReference type="EMBL" id="JACRTB010000001">
    <property type="protein sequence ID" value="MBC8574850.1"/>
    <property type="molecule type" value="Genomic_DNA"/>
</dbReference>
<keyword evidence="2" id="KW-1185">Reference proteome</keyword>
<accession>A0ABR7NEL0</accession>
<reference evidence="1 2" key="1">
    <citation type="submission" date="2020-08" db="EMBL/GenBank/DDBJ databases">
        <title>Genome public.</title>
        <authorList>
            <person name="Liu C."/>
            <person name="Sun Q."/>
        </authorList>
    </citation>
    <scope>NUCLEOTIDE SEQUENCE [LARGE SCALE GENOMIC DNA]</scope>
    <source>
        <strain evidence="1 2">BX1</strain>
    </source>
</reference>
<proteinExistence type="predicted"/>
<sequence>MKKHLPEAAAVLACCLAAACLFQIASLRGEIGSLRSNLSNQISRVDSSVQAIYSTVGSQLEQGASLLAGQEFRYEGEPDLANRTVRLRCMVTPKEFSPGRTVATLYWSGGEVAMTLEQGVFSVVVELPLFSESSVNRVTFSQDGTLRTETLDRYFSPRTELLPCFYASFDGSASGSGGSYHREGSLWFDIVNPQGTEKLPDSVVLIEFLNGVEKGRTDLIPDDALSGGGHGNDGQRRYTVDATYEVPNGSTHELWVEVTDEYGLRYRMLVDRWSTDAQGNGSPDENGWSWQGNEPEIYDAKGNLLYRPDPMQ</sequence>
<dbReference type="RefSeq" id="WP_262398547.1">
    <property type="nucleotide sequence ID" value="NZ_JACRTB010000001.1"/>
</dbReference>
<dbReference type="PROSITE" id="PS51257">
    <property type="entry name" value="PROKAR_LIPOPROTEIN"/>
    <property type="match status" value="1"/>
</dbReference>
<organism evidence="1 2">
    <name type="scientific">Yanshouia hominis</name>
    <dbReference type="NCBI Taxonomy" id="2763673"/>
    <lineage>
        <taxon>Bacteria</taxon>
        <taxon>Bacillati</taxon>
        <taxon>Bacillota</taxon>
        <taxon>Clostridia</taxon>
        <taxon>Eubacteriales</taxon>
        <taxon>Oscillospiraceae</taxon>
        <taxon>Yanshouia</taxon>
    </lineage>
</organism>
<name>A0ABR7NEL0_9FIRM</name>
<dbReference type="Proteomes" id="UP000658131">
    <property type="component" value="Unassembled WGS sequence"/>
</dbReference>
<gene>
    <name evidence="1" type="ORF">H8717_00285</name>
</gene>
<evidence type="ECO:0000313" key="1">
    <source>
        <dbReference type="EMBL" id="MBC8574850.1"/>
    </source>
</evidence>
<evidence type="ECO:0000313" key="2">
    <source>
        <dbReference type="Proteomes" id="UP000658131"/>
    </source>
</evidence>
<protein>
    <submittedName>
        <fullName evidence="1">Uncharacterized protein</fullName>
    </submittedName>
</protein>